<keyword evidence="5" id="KW-1185">Reference proteome</keyword>
<dbReference type="PANTHER" id="PTHR43479:SF7">
    <property type="entry name" value="TETR-FAMILY TRANSCRIPTIONAL REGULATOR"/>
    <property type="match status" value="1"/>
</dbReference>
<gene>
    <name evidence="4" type="ORF">H3Z74_16955</name>
</gene>
<dbReference type="InterPro" id="IPR001647">
    <property type="entry name" value="HTH_TetR"/>
</dbReference>
<dbReference type="Pfam" id="PF00440">
    <property type="entry name" value="TetR_N"/>
    <property type="match status" value="1"/>
</dbReference>
<protein>
    <submittedName>
        <fullName evidence="4">Helix-turn-helix transcriptional regulator</fullName>
    </submittedName>
</protein>
<dbReference type="GO" id="GO:0003677">
    <property type="term" value="F:DNA binding"/>
    <property type="evidence" value="ECO:0007669"/>
    <property type="project" value="UniProtKB-UniRule"/>
</dbReference>
<dbReference type="InterPro" id="IPR009057">
    <property type="entry name" value="Homeodomain-like_sf"/>
</dbReference>
<dbReference type="SUPFAM" id="SSF46689">
    <property type="entry name" value="Homeodomain-like"/>
    <property type="match status" value="1"/>
</dbReference>
<dbReference type="PANTHER" id="PTHR43479">
    <property type="entry name" value="ACREF/ENVCD OPERON REPRESSOR-RELATED"/>
    <property type="match status" value="1"/>
</dbReference>
<keyword evidence="1 2" id="KW-0238">DNA-binding</keyword>
<dbReference type="Proteomes" id="UP000516148">
    <property type="component" value="Chromosome"/>
</dbReference>
<feature type="DNA-binding region" description="H-T-H motif" evidence="2">
    <location>
        <begin position="37"/>
        <end position="56"/>
    </location>
</feature>
<dbReference type="EMBL" id="CP061038">
    <property type="protein sequence ID" value="QNQ08425.1"/>
    <property type="molecule type" value="Genomic_DNA"/>
</dbReference>
<feature type="domain" description="HTH tetR-type" evidence="3">
    <location>
        <begin position="14"/>
        <end position="74"/>
    </location>
</feature>
<accession>A0A7H0LFH2</accession>
<sequence>MRPGNQDDPDRRVRRTRAAVVDAFIRLIFARRYDSIRTADLIAEADIGRSTFYEHFRSKDDVLAVVIDPLFVPLANAATGRAGVVPVRMMLDHLWEQRALARVIFDPDRLPRLQRKLAAMIDERLERTMPDTASRTLVATAAAAAQLAMLRLWLAGEVACPAAELALLLISDRPVKISRPERLGAAV</sequence>
<evidence type="ECO:0000313" key="5">
    <source>
        <dbReference type="Proteomes" id="UP000516148"/>
    </source>
</evidence>
<organism evidence="4 5">
    <name type="scientific">Sphingomonas alpina</name>
    <dbReference type="NCBI Taxonomy" id="653931"/>
    <lineage>
        <taxon>Bacteria</taxon>
        <taxon>Pseudomonadati</taxon>
        <taxon>Pseudomonadota</taxon>
        <taxon>Alphaproteobacteria</taxon>
        <taxon>Sphingomonadales</taxon>
        <taxon>Sphingomonadaceae</taxon>
        <taxon>Sphingomonas</taxon>
    </lineage>
</organism>
<evidence type="ECO:0000259" key="3">
    <source>
        <dbReference type="PROSITE" id="PS50977"/>
    </source>
</evidence>
<dbReference type="PROSITE" id="PS50977">
    <property type="entry name" value="HTH_TETR_2"/>
    <property type="match status" value="1"/>
</dbReference>
<evidence type="ECO:0000313" key="4">
    <source>
        <dbReference type="EMBL" id="QNQ08425.1"/>
    </source>
</evidence>
<proteinExistence type="predicted"/>
<dbReference type="AlphaFoldDB" id="A0A7H0LFH2"/>
<reference evidence="4 5" key="1">
    <citation type="submission" date="2020-09" db="EMBL/GenBank/DDBJ databases">
        <title>Sphingomonas sp., a new species isolated from pork steak.</title>
        <authorList>
            <person name="Heidler von Heilborn D."/>
        </authorList>
    </citation>
    <scope>NUCLEOTIDE SEQUENCE [LARGE SCALE GENOMIC DNA]</scope>
    <source>
        <strain evidence="5">S8-3T</strain>
    </source>
</reference>
<evidence type="ECO:0000256" key="1">
    <source>
        <dbReference type="ARBA" id="ARBA00023125"/>
    </source>
</evidence>
<name>A0A7H0LFH2_9SPHN</name>
<dbReference type="InterPro" id="IPR050624">
    <property type="entry name" value="HTH-type_Tx_Regulator"/>
</dbReference>
<dbReference type="Gene3D" id="1.10.357.10">
    <property type="entry name" value="Tetracycline Repressor, domain 2"/>
    <property type="match status" value="1"/>
</dbReference>
<evidence type="ECO:0000256" key="2">
    <source>
        <dbReference type="PROSITE-ProRule" id="PRU00335"/>
    </source>
</evidence>
<dbReference type="KEGG" id="spap:H3Z74_16955"/>
<dbReference type="RefSeq" id="WP_187760753.1">
    <property type="nucleotide sequence ID" value="NZ_CP061038.1"/>
</dbReference>